<feature type="domain" description="BIG2" evidence="5">
    <location>
        <begin position="745"/>
        <end position="824"/>
    </location>
</feature>
<name>A0A2N5IY25_9BIFI</name>
<organism evidence="6 7">
    <name type="scientific">Bifidobacterium anseris</name>
    <dbReference type="NCBI Taxonomy" id="2020963"/>
    <lineage>
        <taxon>Bacteria</taxon>
        <taxon>Bacillati</taxon>
        <taxon>Actinomycetota</taxon>
        <taxon>Actinomycetes</taxon>
        <taxon>Bifidobacteriales</taxon>
        <taxon>Bifidobacteriaceae</taxon>
        <taxon>Bifidobacterium</taxon>
    </lineage>
</organism>
<feature type="transmembrane region" description="Helical" evidence="4">
    <location>
        <begin position="41"/>
        <end position="61"/>
    </location>
</feature>
<dbReference type="InterPro" id="IPR008964">
    <property type="entry name" value="Invasin/intimin_cell_adhesion"/>
</dbReference>
<dbReference type="NCBIfam" id="TIGR04215">
    <property type="entry name" value="choice_anch_A"/>
    <property type="match status" value="1"/>
</dbReference>
<keyword evidence="4" id="KW-0472">Membrane</keyword>
<dbReference type="InterPro" id="IPR003343">
    <property type="entry name" value="Big_2"/>
</dbReference>
<evidence type="ECO:0000256" key="3">
    <source>
        <dbReference type="ARBA" id="ARBA00022729"/>
    </source>
</evidence>
<comment type="caution">
    <text evidence="6">The sequence shown here is derived from an EMBL/GenBank/DDBJ whole genome shotgun (WGS) entry which is preliminary data.</text>
</comment>
<keyword evidence="4" id="KW-0812">Transmembrane</keyword>
<keyword evidence="7" id="KW-1185">Reference proteome</keyword>
<dbReference type="Gene3D" id="2.60.40.10">
    <property type="entry name" value="Immunoglobulins"/>
    <property type="match status" value="4"/>
</dbReference>
<feature type="transmembrane region" description="Helical" evidence="4">
    <location>
        <begin position="1396"/>
        <end position="1415"/>
    </location>
</feature>
<evidence type="ECO:0000313" key="7">
    <source>
        <dbReference type="Proteomes" id="UP000234935"/>
    </source>
</evidence>
<dbReference type="SMART" id="SM00635">
    <property type="entry name" value="BID_2"/>
    <property type="match status" value="2"/>
</dbReference>
<dbReference type="SUPFAM" id="SSF49373">
    <property type="entry name" value="Invasin/intimin cell-adhesion fragments"/>
    <property type="match status" value="1"/>
</dbReference>
<dbReference type="PANTHER" id="PTHR36108:SF13">
    <property type="entry name" value="COLOSSIN-B-RELATED"/>
    <property type="match status" value="1"/>
</dbReference>
<dbReference type="InterPro" id="IPR013783">
    <property type="entry name" value="Ig-like_fold"/>
</dbReference>
<dbReference type="InterPro" id="IPR026588">
    <property type="entry name" value="Choice_anch_A"/>
</dbReference>
<dbReference type="PANTHER" id="PTHR36108">
    <property type="entry name" value="COLOSSIN-B-RELATED"/>
    <property type="match status" value="1"/>
</dbReference>
<dbReference type="InterPro" id="IPR041033">
    <property type="entry name" value="SpaA_PFL_dom_1"/>
</dbReference>
<sequence>MNGTRSSIHDRDASDVIDNHAVAASAEADTAAASSRTSRHAVAAIVVTVVSIIAFIVPSFVTRTALAVPTATAVAARLAAGSVTTPLNISLGSNINQTSPAGPDTGVATWVGRDLYVGAPPANQSAPYTYTNANGPTGSYTAEVEGLTIVKGKFANHKLGNSWGGNGLRMGAVGFGTMFRPANGAQALGVGGVNTHILSMTTGPTRTTYGDVGAWEHGAFVGKGQASGTVQFTASISGNRTNWSESYATNPRSSVVQTAGSYSPTPGVTFNATNPLTANDVDYTNYGDQTVVPLSDKLVSFNGYAQQSGDAFTAALADAKPGVYVGVAPDGAYTRNHYSNPSVSHTWHFSGANRERLITFNGDGSSLMQVFTIDASQMNSTGFGGLDFAFTNIPDDAAVAVNITGAAPVTFQSGWRFWWNGTEIGNGYASNATAAQKSDYNTAAQAIMWNFANTTELTVLGGAYGSTALSEATDTAKTGTQLAPGDDPAAAMLGSIIVPRGSFEDHVITNGRVYVGGDYMLNSPIYVGTYNNADSASIIGMDQERHNYPWRGMQPASLISWSKVNAGTGQPLAGSSWEVYGDLKSALSGSGAILTVKDNDPLDVNKADGAFELGLLTPNATYYLRELTPPDGYRLNDNIYQINTGDASFTPYTKIVNVYNNNGMPVSGGNSLLVDTTASGATSPAIGDRPLGGTVNWGKYADGDASRAGLPGSSWTLKNVTNPNDVKSYTIDDNTTAVQSVHILDANGAAIPGNVLTMTAGGTVKLTAKALPDGSPQQVTWSVSPSDVVGVQNGVVTSYGQLTAPRKVTVTATTVDTTQDGKHLSASVTITVNPAAVTALSLNYNGTAAPASINTDVAYGTLRLTSTTTPTGSAVTWTSSNPNVASVDADGLVTLNAAGTTTITVQSGDLKKSVTLNVTDDSLVVYFNTQTANINYMPFLAWKTTSQTNYTYALMSQYCDGWYRAVVPSKNAGVQFYFRSANGATYMATGGKTPFAAGAGARSIAVYKYDNVQPGVTPECATAVDSSRQATHVGTVAADVTDDDVYAENAAKRKVLSTLTDGGKSDPYVDVNTGIGLFTLKNLPTGTYTLEEKTPPSGYLLNPTVYKFTIDANGVVTWTGDQRPSIVGTNAWISDVPSSVVWAKVDGGYDGTANAGSTPLAGSAWTLERKGADGSWQTVNVVTDCEHAPCDASKVTYPDVDATPGSFRLNKLPLGTYRIVESVVPNGYESVGGPYEFTIDDATQATVQVAGGTIANRRATGSVIWSKTDATEPTKQLAGSEWGITYTPKGSATSQTYTITDCTDDGDCAVAGNPAWAKDVDATPGAFKLTGLEWGTYTLRETKAPAGYDLAPGTHSFVVGPGEDGTVALDWDLKAIQDEPGVVLPATGGTGDARHMILIGCALTVLALLGCALAMRTRTAKDAHSAQPRG</sequence>
<keyword evidence="4" id="KW-1133">Transmembrane helix</keyword>
<keyword evidence="3" id="KW-0732">Signal</keyword>
<evidence type="ECO:0000256" key="4">
    <source>
        <dbReference type="SAM" id="Phobius"/>
    </source>
</evidence>
<accession>A0A2N5IY25</accession>
<protein>
    <submittedName>
        <fullName evidence="6">Cna protein B-type domain-containing protein</fullName>
    </submittedName>
</protein>
<keyword evidence="2" id="KW-0964">Secreted</keyword>
<evidence type="ECO:0000313" key="6">
    <source>
        <dbReference type="EMBL" id="PLS26862.1"/>
    </source>
</evidence>
<dbReference type="RefSeq" id="WP_101671453.1">
    <property type="nucleotide sequence ID" value="NZ_NMYC01000005.1"/>
</dbReference>
<dbReference type="Gene3D" id="2.60.40.1080">
    <property type="match status" value="2"/>
</dbReference>
<dbReference type="OrthoDB" id="134475at2"/>
<dbReference type="Proteomes" id="UP000234935">
    <property type="component" value="Unassembled WGS sequence"/>
</dbReference>
<dbReference type="EMBL" id="NMYC01000005">
    <property type="protein sequence ID" value="PLS26862.1"/>
    <property type="molecule type" value="Genomic_DNA"/>
</dbReference>
<dbReference type="Pfam" id="PF02368">
    <property type="entry name" value="Big_2"/>
    <property type="match status" value="1"/>
</dbReference>
<evidence type="ECO:0000256" key="2">
    <source>
        <dbReference type="ARBA" id="ARBA00022525"/>
    </source>
</evidence>
<proteinExistence type="inferred from homology"/>
<evidence type="ECO:0000256" key="1">
    <source>
        <dbReference type="ARBA" id="ARBA00007257"/>
    </source>
</evidence>
<comment type="similarity">
    <text evidence="1">Belongs to the serine-aspartate repeat-containing protein (SDr) family.</text>
</comment>
<reference evidence="6 7" key="1">
    <citation type="submission" date="2017-07" db="EMBL/GenBank/DDBJ databases">
        <title>Bifidobacterium novel species.</title>
        <authorList>
            <person name="Lugli G.A."/>
            <person name="Milani C."/>
            <person name="Duranti S."/>
            <person name="Mangifesta M."/>
        </authorList>
    </citation>
    <scope>NUCLEOTIDE SEQUENCE [LARGE SCALE GENOMIC DNA]</scope>
    <source>
        <strain evidence="7">Goo31D</strain>
    </source>
</reference>
<gene>
    <name evidence="6" type="ORF">CGZ88_1347</name>
</gene>
<dbReference type="GO" id="GO:0005975">
    <property type="term" value="P:carbohydrate metabolic process"/>
    <property type="evidence" value="ECO:0007669"/>
    <property type="project" value="UniProtKB-ARBA"/>
</dbReference>
<dbReference type="Pfam" id="PF17802">
    <property type="entry name" value="SpaA"/>
    <property type="match status" value="4"/>
</dbReference>
<evidence type="ECO:0000259" key="5">
    <source>
        <dbReference type="SMART" id="SM00635"/>
    </source>
</evidence>
<feature type="domain" description="BIG2" evidence="5">
    <location>
        <begin position="836"/>
        <end position="917"/>
    </location>
</feature>